<dbReference type="Proteomes" id="UP001235712">
    <property type="component" value="Unassembled WGS sequence"/>
</dbReference>
<evidence type="ECO:0000313" key="2">
    <source>
        <dbReference type="EMBL" id="MDP9829945.1"/>
    </source>
</evidence>
<keyword evidence="1" id="KW-0812">Transmembrane</keyword>
<feature type="transmembrane region" description="Helical" evidence="1">
    <location>
        <begin position="89"/>
        <end position="111"/>
    </location>
</feature>
<dbReference type="RefSeq" id="WP_307248648.1">
    <property type="nucleotide sequence ID" value="NZ_JAUSQZ010000001.1"/>
</dbReference>
<keyword evidence="1" id="KW-1133">Transmembrane helix</keyword>
<keyword evidence="3" id="KW-1185">Reference proteome</keyword>
<sequence>MASASSTPAGSRSSLAAGAAGPDVDEVRAAQASQVAQALRSEVLAAQLSGVLGRQWRGVVVFFWVGVVVFLVGAGSAVVASSGDGRGTVWTGGMFAGVLLLMRSCGAYGSYRRNGGDRLGNDAWVLTAGVLVVVFVGGLLAAMALLG</sequence>
<keyword evidence="1" id="KW-0472">Membrane</keyword>
<dbReference type="EMBL" id="JAUSQZ010000001">
    <property type="protein sequence ID" value="MDP9829945.1"/>
    <property type="molecule type" value="Genomic_DNA"/>
</dbReference>
<organism evidence="2 3">
    <name type="scientific">Kineosporia succinea</name>
    <dbReference type="NCBI Taxonomy" id="84632"/>
    <lineage>
        <taxon>Bacteria</taxon>
        <taxon>Bacillati</taxon>
        <taxon>Actinomycetota</taxon>
        <taxon>Actinomycetes</taxon>
        <taxon>Kineosporiales</taxon>
        <taxon>Kineosporiaceae</taxon>
        <taxon>Kineosporia</taxon>
    </lineage>
</organism>
<gene>
    <name evidence="2" type="ORF">J2S57_005694</name>
</gene>
<proteinExistence type="predicted"/>
<feature type="transmembrane region" description="Helical" evidence="1">
    <location>
        <begin position="59"/>
        <end position="83"/>
    </location>
</feature>
<comment type="caution">
    <text evidence="2">The sequence shown here is derived from an EMBL/GenBank/DDBJ whole genome shotgun (WGS) entry which is preliminary data.</text>
</comment>
<evidence type="ECO:0000256" key="1">
    <source>
        <dbReference type="SAM" id="Phobius"/>
    </source>
</evidence>
<protein>
    <recommendedName>
        <fullName evidence="4">DUF202 domain-containing protein</fullName>
    </recommendedName>
</protein>
<reference evidence="2 3" key="1">
    <citation type="submission" date="2023-07" db="EMBL/GenBank/DDBJ databases">
        <title>Sequencing the genomes of 1000 actinobacteria strains.</title>
        <authorList>
            <person name="Klenk H.-P."/>
        </authorList>
    </citation>
    <scope>NUCLEOTIDE SEQUENCE [LARGE SCALE GENOMIC DNA]</scope>
    <source>
        <strain evidence="2 3">DSM 44388</strain>
    </source>
</reference>
<feature type="transmembrane region" description="Helical" evidence="1">
    <location>
        <begin position="123"/>
        <end position="146"/>
    </location>
</feature>
<accession>A0ABT9PB76</accession>
<evidence type="ECO:0008006" key="4">
    <source>
        <dbReference type="Google" id="ProtNLM"/>
    </source>
</evidence>
<name>A0ABT9PB76_9ACTN</name>
<evidence type="ECO:0000313" key="3">
    <source>
        <dbReference type="Proteomes" id="UP001235712"/>
    </source>
</evidence>